<dbReference type="AlphaFoldDB" id="A0A5S4H7G2"/>
<gene>
    <name evidence="2" type="ORF">ETD96_09415</name>
</gene>
<dbReference type="GO" id="GO:0005524">
    <property type="term" value="F:ATP binding"/>
    <property type="evidence" value="ECO:0007669"/>
    <property type="project" value="InterPro"/>
</dbReference>
<sequence length="423" mass="44368">MGRGGGPAVRRPAARFVRIVALGAPALVRLAVIGARHRGGARADRSAAEVARLLERLGGTFVKAGQLLGTRTDLVGTRLAAALGRLHDDIEPAPAAAVLAEARAGLGALPGPLAEALARPPVAGGSIAAVYRAELDGRVLAVKVRRPGVREAVAGDLAILDRLARAAVRLPALRRLPLVEMVGQLGALLLAQVDFEAEAANLRRLRDALDGTPGVLLPEPVAELCGGGVITMEYVPGLDRAAAAALPAETRRAQTTALVRAVYRLLFVEGLVHIDLHHGNVYFRADGSVVLLDAGLVFRMSDAARRDLTDFFAAMARGDGEGCAAILLSTVRGAAPDADLAGFRSRVAALVARNAGAPAGEFRLSAFCYELFALQRDCRLHAEPEFALPMLSLLSLEGTVQANHPGLDFQLEAAPYAWEGLIR</sequence>
<dbReference type="InterPro" id="IPR052402">
    <property type="entry name" value="ADCK_kinase"/>
</dbReference>
<keyword evidence="2" id="KW-0808">Transferase</keyword>
<accession>A0A5S4H7G2</accession>
<evidence type="ECO:0000313" key="3">
    <source>
        <dbReference type="Proteomes" id="UP000305238"/>
    </source>
</evidence>
<evidence type="ECO:0000259" key="1">
    <source>
        <dbReference type="PROSITE" id="PS50011"/>
    </source>
</evidence>
<dbReference type="Proteomes" id="UP000305238">
    <property type="component" value="Unassembled WGS sequence"/>
</dbReference>
<dbReference type="InterPro" id="IPR011009">
    <property type="entry name" value="Kinase-like_dom_sf"/>
</dbReference>
<dbReference type="CDD" id="cd05121">
    <property type="entry name" value="ABC1_ADCK3-like"/>
    <property type="match status" value="1"/>
</dbReference>
<protein>
    <submittedName>
        <fullName evidence="2">AarF/ABC1/UbiB kinase family protein</fullName>
    </submittedName>
</protein>
<dbReference type="RefSeq" id="WP_138635928.1">
    <property type="nucleotide sequence ID" value="NZ_VCKZ01000046.1"/>
</dbReference>
<dbReference type="Pfam" id="PF03109">
    <property type="entry name" value="ABC1"/>
    <property type="match status" value="1"/>
</dbReference>
<evidence type="ECO:0000313" key="2">
    <source>
        <dbReference type="EMBL" id="TMR40681.1"/>
    </source>
</evidence>
<dbReference type="OrthoDB" id="9795390at2"/>
<dbReference type="EMBL" id="VCKZ01000046">
    <property type="protein sequence ID" value="TMR40681.1"/>
    <property type="molecule type" value="Genomic_DNA"/>
</dbReference>
<dbReference type="SUPFAM" id="SSF56112">
    <property type="entry name" value="Protein kinase-like (PK-like)"/>
    <property type="match status" value="1"/>
</dbReference>
<organism evidence="2 3">
    <name type="scientific">Actinomadura geliboluensis</name>
    <dbReference type="NCBI Taxonomy" id="882440"/>
    <lineage>
        <taxon>Bacteria</taxon>
        <taxon>Bacillati</taxon>
        <taxon>Actinomycetota</taxon>
        <taxon>Actinomycetes</taxon>
        <taxon>Streptosporangiales</taxon>
        <taxon>Thermomonosporaceae</taxon>
        <taxon>Actinomadura</taxon>
    </lineage>
</organism>
<feature type="domain" description="Protein kinase" evidence="1">
    <location>
        <begin position="116"/>
        <end position="423"/>
    </location>
</feature>
<dbReference type="PROSITE" id="PS50011">
    <property type="entry name" value="PROTEIN_KINASE_DOM"/>
    <property type="match status" value="1"/>
</dbReference>
<comment type="caution">
    <text evidence="2">The sequence shown here is derived from an EMBL/GenBank/DDBJ whole genome shotgun (WGS) entry which is preliminary data.</text>
</comment>
<keyword evidence="3" id="KW-1185">Reference proteome</keyword>
<dbReference type="InterPro" id="IPR004147">
    <property type="entry name" value="ABC1_dom"/>
</dbReference>
<dbReference type="PANTHER" id="PTHR45890">
    <property type="entry name" value="AARF DOMAIN CONTAINING KINASE 2 (PREDICTED)"/>
    <property type="match status" value="1"/>
</dbReference>
<reference evidence="2 3" key="1">
    <citation type="submission" date="2019-05" db="EMBL/GenBank/DDBJ databases">
        <title>Draft genome sequence of Actinomadura geliboluensis A8036.</title>
        <authorList>
            <person name="Saricaoglu S."/>
            <person name="Isik K."/>
        </authorList>
    </citation>
    <scope>NUCLEOTIDE SEQUENCE [LARGE SCALE GENOMIC DNA]</scope>
    <source>
        <strain evidence="2 3">A8036</strain>
    </source>
</reference>
<dbReference type="PANTHER" id="PTHR45890:SF1">
    <property type="entry name" value="AARF DOMAIN CONTAINING KINASE 2"/>
    <property type="match status" value="1"/>
</dbReference>
<dbReference type="GO" id="GO:0004672">
    <property type="term" value="F:protein kinase activity"/>
    <property type="evidence" value="ECO:0007669"/>
    <property type="project" value="InterPro"/>
</dbReference>
<proteinExistence type="predicted"/>
<name>A0A5S4H7G2_9ACTN</name>
<keyword evidence="2" id="KW-0418">Kinase</keyword>
<dbReference type="InterPro" id="IPR000719">
    <property type="entry name" value="Prot_kinase_dom"/>
</dbReference>